<dbReference type="InterPro" id="IPR036318">
    <property type="entry name" value="FAD-bd_PCMH-like_sf"/>
</dbReference>
<evidence type="ECO:0000259" key="1">
    <source>
        <dbReference type="PROSITE" id="PS51387"/>
    </source>
</evidence>
<dbReference type="Pfam" id="PF01565">
    <property type="entry name" value="FAD_binding_4"/>
    <property type="match status" value="1"/>
</dbReference>
<dbReference type="Gene3D" id="3.30.465.10">
    <property type="match status" value="1"/>
</dbReference>
<dbReference type="GO" id="GO:0005829">
    <property type="term" value="C:cytosol"/>
    <property type="evidence" value="ECO:0007669"/>
    <property type="project" value="TreeGrafter"/>
</dbReference>
<gene>
    <name evidence="2" type="ORF">METZ01_LOCUS349360</name>
</gene>
<dbReference type="GO" id="GO:0016881">
    <property type="term" value="F:acid-amino acid ligase activity"/>
    <property type="evidence" value="ECO:0007669"/>
    <property type="project" value="InterPro"/>
</dbReference>
<dbReference type="AlphaFoldDB" id="A0A382RFV0"/>
<protein>
    <recommendedName>
        <fullName evidence="1">FAD-binding PCMH-type domain-containing protein</fullName>
    </recommendedName>
</protein>
<feature type="domain" description="FAD-binding PCMH-type" evidence="1">
    <location>
        <begin position="156"/>
        <end position="321"/>
    </location>
</feature>
<dbReference type="GO" id="GO:0008762">
    <property type="term" value="F:UDP-N-acetylmuramate dehydrogenase activity"/>
    <property type="evidence" value="ECO:0007669"/>
    <property type="project" value="InterPro"/>
</dbReference>
<dbReference type="Gene3D" id="3.90.190.20">
    <property type="entry name" value="Mur ligase, C-terminal domain"/>
    <property type="match status" value="1"/>
</dbReference>
<feature type="non-terminal residue" evidence="2">
    <location>
        <position position="1"/>
    </location>
</feature>
<sequence length="321" mass="34705">PREIEATLSALGEQCHGRLLVAFQPHRYTRTKHLLGDFAKSFEGADLLWITEVYAASETPLENVNGQLLAEAISRNGQPTAFAATLQMLRDKVRQAMRPGDMVLFLGAGDITQVAHQLAEDLHMRGTSHTTELRGLLSSESKVLDNKPLANRTTLGVGGAAEIYVEPSGETDLAVVLRYAAVNELPVFILGRGSNLLIRDGGIRGVVISLRHNDFSAIEVNGDQIWCGAGARLNHIANAARDAGLTGLEFMEGIPGCMGGALRMNAGAWGGTTFEQVVRVRYMTHDGKIEERTADQMGAVYRSCPVLREHIALKAVLQGIP</sequence>
<organism evidence="2">
    <name type="scientific">marine metagenome</name>
    <dbReference type="NCBI Taxonomy" id="408172"/>
    <lineage>
        <taxon>unclassified sequences</taxon>
        <taxon>metagenomes</taxon>
        <taxon>ecological metagenomes</taxon>
    </lineage>
</organism>
<dbReference type="InterPro" id="IPR004101">
    <property type="entry name" value="Mur_ligase_C"/>
</dbReference>
<dbReference type="InterPro" id="IPR003170">
    <property type="entry name" value="MurB"/>
</dbReference>
<name>A0A382RFV0_9ZZZZ</name>
<dbReference type="PANTHER" id="PTHR21071">
    <property type="entry name" value="UDP-N-ACETYLENOLPYRUVOYLGLUCOSAMINE REDUCTASE"/>
    <property type="match status" value="1"/>
</dbReference>
<dbReference type="HAMAP" id="MF_00037">
    <property type="entry name" value="MurB"/>
    <property type="match status" value="1"/>
</dbReference>
<dbReference type="InterPro" id="IPR016167">
    <property type="entry name" value="FAD-bd_PCMH_sub1"/>
</dbReference>
<dbReference type="InterPro" id="IPR016169">
    <property type="entry name" value="FAD-bd_PCMH_sub2"/>
</dbReference>
<dbReference type="EMBL" id="UINC01121383">
    <property type="protein sequence ID" value="SVC96506.1"/>
    <property type="molecule type" value="Genomic_DNA"/>
</dbReference>
<dbReference type="InterPro" id="IPR006094">
    <property type="entry name" value="Oxid_FAD_bind_N"/>
</dbReference>
<proteinExistence type="inferred from homology"/>
<dbReference type="SUPFAM" id="SSF53244">
    <property type="entry name" value="MurD-like peptide ligases, peptide-binding domain"/>
    <property type="match status" value="1"/>
</dbReference>
<dbReference type="Pfam" id="PF02875">
    <property type="entry name" value="Mur_ligase_C"/>
    <property type="match status" value="1"/>
</dbReference>
<dbReference type="PROSITE" id="PS51387">
    <property type="entry name" value="FAD_PCMH"/>
    <property type="match status" value="1"/>
</dbReference>
<accession>A0A382RFV0</accession>
<dbReference type="InterPro" id="IPR036615">
    <property type="entry name" value="Mur_ligase_C_dom_sf"/>
</dbReference>
<dbReference type="GO" id="GO:0071949">
    <property type="term" value="F:FAD binding"/>
    <property type="evidence" value="ECO:0007669"/>
    <property type="project" value="InterPro"/>
</dbReference>
<evidence type="ECO:0000313" key="2">
    <source>
        <dbReference type="EMBL" id="SVC96506.1"/>
    </source>
</evidence>
<reference evidence="2" key="1">
    <citation type="submission" date="2018-05" db="EMBL/GenBank/DDBJ databases">
        <authorList>
            <person name="Lanie J.A."/>
            <person name="Ng W.-L."/>
            <person name="Kazmierczak K.M."/>
            <person name="Andrzejewski T.M."/>
            <person name="Davidsen T.M."/>
            <person name="Wayne K.J."/>
            <person name="Tettelin H."/>
            <person name="Glass J.I."/>
            <person name="Rusch D."/>
            <person name="Podicherti R."/>
            <person name="Tsui H.-C.T."/>
            <person name="Winkler M.E."/>
        </authorList>
    </citation>
    <scope>NUCLEOTIDE SEQUENCE</scope>
</reference>
<dbReference type="SUPFAM" id="SSF56176">
    <property type="entry name" value="FAD-binding/transporter-associated domain-like"/>
    <property type="match status" value="1"/>
</dbReference>
<dbReference type="PANTHER" id="PTHR21071:SF4">
    <property type="entry name" value="UDP-N-ACETYLENOLPYRUVOYLGLUCOSAMINE REDUCTASE"/>
    <property type="match status" value="1"/>
</dbReference>
<dbReference type="Gene3D" id="3.30.43.10">
    <property type="entry name" value="Uridine Diphospho-n-acetylenolpyruvylglucosamine Reductase, domain 2"/>
    <property type="match status" value="1"/>
</dbReference>
<dbReference type="GO" id="GO:0071555">
    <property type="term" value="P:cell wall organization"/>
    <property type="evidence" value="ECO:0007669"/>
    <property type="project" value="TreeGrafter"/>
</dbReference>
<feature type="non-terminal residue" evidence="2">
    <location>
        <position position="321"/>
    </location>
</feature>
<dbReference type="InterPro" id="IPR016166">
    <property type="entry name" value="FAD-bd_PCMH"/>
</dbReference>